<sequence>MFSVTDDLGLLRNEASTDYEGKTVSEVKADPGLGEAVLIAFVLDGKVANSSTKLTGHNGLDLQERRRVVKLSCTLFRWKKKGEPPE</sequence>
<evidence type="ECO:0000313" key="2">
    <source>
        <dbReference type="Proteomes" id="UP000019089"/>
    </source>
</evidence>
<dbReference type="KEGG" id="psyr:N018_11855"/>
<dbReference type="EMBL" id="CP007014">
    <property type="protein sequence ID" value="AHG43566.1"/>
    <property type="molecule type" value="Genomic_DNA"/>
</dbReference>
<reference evidence="1 2" key="1">
    <citation type="submission" date="2013-12" db="EMBL/GenBank/DDBJ databases">
        <title>Interactions Between Genome Architecture and Virulence Genes in Pseudomonas syringae, strain CC1557 as a model.</title>
        <authorList>
            <person name="Baltrus D."/>
            <person name="Hockett K."/>
            <person name="Karlsrud E."/>
            <person name="Dougherty K."/>
            <person name="Nishimura M."/>
        </authorList>
    </citation>
    <scope>NUCLEOTIDE SEQUENCE [LARGE SCALE GENOMIC DNA]</scope>
    <source>
        <strain evidence="1 2">CC1557</strain>
    </source>
</reference>
<dbReference type="HOGENOM" id="CLU_2495539_0_0_6"/>
<dbReference type="Proteomes" id="UP000019089">
    <property type="component" value="Chromosome"/>
</dbReference>
<name>W0N3D8_PSESX</name>
<gene>
    <name evidence="1" type="ORF">N018_11855</name>
</gene>
<protein>
    <submittedName>
        <fullName evidence="1">Uncharacterized protein</fullName>
    </submittedName>
</protein>
<accession>W0N3D8</accession>
<proteinExistence type="predicted"/>
<evidence type="ECO:0000313" key="1">
    <source>
        <dbReference type="EMBL" id="AHG43566.1"/>
    </source>
</evidence>
<organism evidence="1 2">
    <name type="scientific">Pseudomonas syringae CC1557</name>
    <dbReference type="NCBI Taxonomy" id="1357279"/>
    <lineage>
        <taxon>Bacteria</taxon>
        <taxon>Pseudomonadati</taxon>
        <taxon>Pseudomonadota</taxon>
        <taxon>Gammaproteobacteria</taxon>
        <taxon>Pseudomonadales</taxon>
        <taxon>Pseudomonadaceae</taxon>
        <taxon>Pseudomonas</taxon>
        <taxon>Pseudomonas syringae</taxon>
    </lineage>
</organism>
<dbReference type="AlphaFoldDB" id="W0N3D8"/>